<dbReference type="InterPro" id="IPR011013">
    <property type="entry name" value="Gal_mutarotase_sf_dom"/>
</dbReference>
<reference evidence="10" key="1">
    <citation type="submission" date="2020-08" db="EMBL/GenBank/DDBJ databases">
        <title>Genome public.</title>
        <authorList>
            <person name="Liu C."/>
            <person name="Sun Q."/>
        </authorList>
    </citation>
    <scope>NUCLEOTIDE SEQUENCE</scope>
    <source>
        <strain evidence="10">H8</strain>
    </source>
</reference>
<keyword evidence="6 8" id="KW-0326">Glycosidase</keyword>
<dbReference type="RefSeq" id="WP_249312468.1">
    <property type="nucleotide sequence ID" value="NZ_JACRSU010000003.1"/>
</dbReference>
<accession>A0A926DPD7</accession>
<evidence type="ECO:0000256" key="7">
    <source>
        <dbReference type="ARBA" id="ARBA00032230"/>
    </source>
</evidence>
<dbReference type="EMBL" id="JACRSU010000003">
    <property type="protein sequence ID" value="MBC8540899.1"/>
    <property type="molecule type" value="Genomic_DNA"/>
</dbReference>
<dbReference type="InterPro" id="IPR004199">
    <property type="entry name" value="B-gal_small/dom_5"/>
</dbReference>
<dbReference type="InterPro" id="IPR014718">
    <property type="entry name" value="GH-type_carb-bd"/>
</dbReference>
<dbReference type="InterPro" id="IPR050347">
    <property type="entry name" value="Bact_Beta-galactosidase"/>
</dbReference>
<dbReference type="Pfam" id="PF02836">
    <property type="entry name" value="Glyco_hydro_2_C"/>
    <property type="match status" value="1"/>
</dbReference>
<dbReference type="Gene3D" id="2.60.40.10">
    <property type="entry name" value="Immunoglobulins"/>
    <property type="match status" value="2"/>
</dbReference>
<dbReference type="InterPro" id="IPR023232">
    <property type="entry name" value="Glyco_hydro_2_AS"/>
</dbReference>
<evidence type="ECO:0000256" key="4">
    <source>
        <dbReference type="ARBA" id="ARBA00013303"/>
    </source>
</evidence>
<dbReference type="PANTHER" id="PTHR46323">
    <property type="entry name" value="BETA-GALACTOSIDASE"/>
    <property type="match status" value="1"/>
</dbReference>
<dbReference type="InterPro" id="IPR013783">
    <property type="entry name" value="Ig-like_fold"/>
</dbReference>
<evidence type="ECO:0000256" key="5">
    <source>
        <dbReference type="ARBA" id="ARBA00022801"/>
    </source>
</evidence>
<evidence type="ECO:0000259" key="9">
    <source>
        <dbReference type="SMART" id="SM01038"/>
    </source>
</evidence>
<dbReference type="GO" id="GO:0004565">
    <property type="term" value="F:beta-galactosidase activity"/>
    <property type="evidence" value="ECO:0007669"/>
    <property type="project" value="UniProtKB-EC"/>
</dbReference>
<evidence type="ECO:0000256" key="6">
    <source>
        <dbReference type="ARBA" id="ARBA00023295"/>
    </source>
</evidence>
<evidence type="ECO:0000256" key="3">
    <source>
        <dbReference type="ARBA" id="ARBA00012756"/>
    </source>
</evidence>
<organism evidence="10 11">
    <name type="scientific">Congzhengia minquanensis</name>
    <dbReference type="NCBI Taxonomy" id="2763657"/>
    <lineage>
        <taxon>Bacteria</taxon>
        <taxon>Bacillati</taxon>
        <taxon>Bacillota</taxon>
        <taxon>Clostridia</taxon>
        <taxon>Eubacteriales</taxon>
        <taxon>Oscillospiraceae</taxon>
        <taxon>Congzhengia</taxon>
    </lineage>
</organism>
<dbReference type="SUPFAM" id="SSF74650">
    <property type="entry name" value="Galactose mutarotase-like"/>
    <property type="match status" value="1"/>
</dbReference>
<comment type="catalytic activity">
    <reaction evidence="1 8">
        <text>Hydrolysis of terminal non-reducing beta-D-galactose residues in beta-D-galactosides.</text>
        <dbReference type="EC" id="3.2.1.23"/>
    </reaction>
</comment>
<feature type="domain" description="Beta galactosidase small chain/" evidence="9">
    <location>
        <begin position="687"/>
        <end position="955"/>
    </location>
</feature>
<proteinExistence type="inferred from homology"/>
<dbReference type="GO" id="GO:0009341">
    <property type="term" value="C:beta-galactosidase complex"/>
    <property type="evidence" value="ECO:0007669"/>
    <property type="project" value="InterPro"/>
</dbReference>
<dbReference type="InterPro" id="IPR006102">
    <property type="entry name" value="Ig-like_GH2"/>
</dbReference>
<dbReference type="InterPro" id="IPR017853">
    <property type="entry name" value="GH"/>
</dbReference>
<dbReference type="InterPro" id="IPR032312">
    <property type="entry name" value="LacZ_4"/>
</dbReference>
<keyword evidence="11" id="KW-1185">Reference proteome</keyword>
<evidence type="ECO:0000313" key="11">
    <source>
        <dbReference type="Proteomes" id="UP000611762"/>
    </source>
</evidence>
<dbReference type="GO" id="GO:0030246">
    <property type="term" value="F:carbohydrate binding"/>
    <property type="evidence" value="ECO:0007669"/>
    <property type="project" value="InterPro"/>
</dbReference>
<dbReference type="PANTHER" id="PTHR46323:SF2">
    <property type="entry name" value="BETA-GALACTOSIDASE"/>
    <property type="match status" value="1"/>
</dbReference>
<evidence type="ECO:0000256" key="2">
    <source>
        <dbReference type="ARBA" id="ARBA00007401"/>
    </source>
</evidence>
<dbReference type="InterPro" id="IPR006103">
    <property type="entry name" value="Glyco_hydro_2_cat"/>
</dbReference>
<dbReference type="InterPro" id="IPR006101">
    <property type="entry name" value="Glyco_hydro_2"/>
</dbReference>
<dbReference type="PRINTS" id="PR00132">
    <property type="entry name" value="GLHYDRLASE2"/>
</dbReference>
<dbReference type="SUPFAM" id="SSF49303">
    <property type="entry name" value="beta-Galactosidase/glucuronidase domain"/>
    <property type="match status" value="2"/>
</dbReference>
<dbReference type="Gene3D" id="2.70.98.10">
    <property type="match status" value="1"/>
</dbReference>
<dbReference type="Proteomes" id="UP000611762">
    <property type="component" value="Unassembled WGS sequence"/>
</dbReference>
<name>A0A926DPD7_9FIRM</name>
<dbReference type="PROSITE" id="PS00608">
    <property type="entry name" value="GLYCOSYL_HYDROL_F2_2"/>
    <property type="match status" value="1"/>
</dbReference>
<dbReference type="InterPro" id="IPR023230">
    <property type="entry name" value="Glyco_hydro_2_CS"/>
</dbReference>
<dbReference type="Pfam" id="PF16353">
    <property type="entry name" value="LacZ_4"/>
    <property type="match status" value="1"/>
</dbReference>
<dbReference type="GO" id="GO:0005990">
    <property type="term" value="P:lactose catabolic process"/>
    <property type="evidence" value="ECO:0007669"/>
    <property type="project" value="TreeGrafter"/>
</dbReference>
<dbReference type="SUPFAM" id="SSF51445">
    <property type="entry name" value="(Trans)glycosidases"/>
    <property type="match status" value="1"/>
</dbReference>
<gene>
    <name evidence="10" type="ORF">H8698_07915</name>
</gene>
<dbReference type="SUPFAM" id="SSF49785">
    <property type="entry name" value="Galactose-binding domain-like"/>
    <property type="match status" value="1"/>
</dbReference>
<dbReference type="InterPro" id="IPR036156">
    <property type="entry name" value="Beta-gal/glucu_dom_sf"/>
</dbReference>
<dbReference type="AlphaFoldDB" id="A0A926DPD7"/>
<dbReference type="InterPro" id="IPR008979">
    <property type="entry name" value="Galactose-bd-like_sf"/>
</dbReference>
<dbReference type="EC" id="3.2.1.23" evidence="3 8"/>
<keyword evidence="5 8" id="KW-0378">Hydrolase</keyword>
<dbReference type="PROSITE" id="PS00719">
    <property type="entry name" value="GLYCOSYL_HYDROL_F2_1"/>
    <property type="match status" value="1"/>
</dbReference>
<comment type="similarity">
    <text evidence="2 8">Belongs to the glycosyl hydrolase 2 family.</text>
</comment>
<sequence>MRFYEDLDNIAINRLPQRSYYIPENEGAYTLLNGRWRFHYFDSEADVTDSISGWDEISVPSCWQTLGYEDPNYTNVNYPYPVDPPFVPDRNPAGIYEREFNVENAGNQTYIVFEGVSSCVFLYINGEFAGYSQGSHLQAEFDVTPFVKKGVNTLRAKVLKWCSGSYLEDQDFFRFNGIFRDVYMLSRPQGHLTDIEVLAEKCAITAKFSGSANVTLCDGEGRVLETKTGQDGVSFAVENPVFWNAEKPYLYTLKFEAAGEVITIKTGFKTVEIGPDCALIINGVPVKLKGVNHHDTDPYTGWYQTDEAILNDLLLMKSLNINTVRTSHYPPPPKFLNLCDELGLYVVLETDLETHGFVTRVCGYGYDNDNSDWPGNKKEWTKSYVERMERAFERDKNHPSIIMWSTGNESGHGPNHYEMVKWLRARRPGALVHCEDASRLGYLDHADVYSIMYPEVYKNEAYSKEQNNRTVEGYLTNPENKQPLFLCEFAHAMGNGPGTVLEYMDFCYRYPAFIGGCVWEWADHTVVIDGVPKYGGDFCEGTHDHNFCCDGMVTHDRRLKAGSKEIKAAYQNISASLNGTDLTITNLYDFTNLSEFSLKLSVMADGETVAEGDYTLDVRPKESRELNVAALIGNVTGCRLGAYLNASFTDKNGHEVAFVQHELSVPKQSHEAPREALALTETEKTIIARGDGFVYEFSKLLGGFVSIKRNGKEQLVSPTKLSVWRAPTDNDRHIRKKWEWSDSDNQSGENFNKVFSKVYDCRTDNNVITVTGSLAGISRKPFFRYTAVYAFFTDGTVDVSLSGSVREDCVWLPRLGFEFKTLLENSRFSYFGMGPDENYADMRAFARMGLFHSSAADEYVNYVKPQEHGNHTNTKELAFNNGLTFTGYGFECNVSEFDSLDLSRAGHIDELKKNGAVNVRIDYKVSGIGSNSCGPALLERYRLKEKQIEFAFSFGLTKE</sequence>
<protein>
    <recommendedName>
        <fullName evidence="4 8">Beta-galactosidase</fullName>
        <ecNumber evidence="3 8">3.2.1.23</ecNumber>
    </recommendedName>
    <alternativeName>
        <fullName evidence="7 8">Lactase</fullName>
    </alternativeName>
</protein>
<dbReference type="InterPro" id="IPR006104">
    <property type="entry name" value="Glyco_hydro_2_N"/>
</dbReference>
<dbReference type="Gene3D" id="2.60.120.260">
    <property type="entry name" value="Galactose-binding domain-like"/>
    <property type="match status" value="1"/>
</dbReference>
<dbReference type="Gene3D" id="3.20.20.80">
    <property type="entry name" value="Glycosidases"/>
    <property type="match status" value="1"/>
</dbReference>
<dbReference type="Pfam" id="PF02929">
    <property type="entry name" value="Bgal_small_N"/>
    <property type="match status" value="1"/>
</dbReference>
<evidence type="ECO:0000256" key="1">
    <source>
        <dbReference type="ARBA" id="ARBA00001412"/>
    </source>
</evidence>
<dbReference type="Pfam" id="PF02837">
    <property type="entry name" value="Glyco_hydro_2_N"/>
    <property type="match status" value="1"/>
</dbReference>
<dbReference type="SMART" id="SM01038">
    <property type="entry name" value="Bgal_small_N"/>
    <property type="match status" value="1"/>
</dbReference>
<dbReference type="Pfam" id="PF00703">
    <property type="entry name" value="Glyco_hydro_2"/>
    <property type="match status" value="1"/>
</dbReference>
<evidence type="ECO:0000256" key="8">
    <source>
        <dbReference type="RuleBase" id="RU361154"/>
    </source>
</evidence>
<evidence type="ECO:0000313" key="10">
    <source>
        <dbReference type="EMBL" id="MBC8540899.1"/>
    </source>
</evidence>
<comment type="caution">
    <text evidence="10">The sequence shown here is derived from an EMBL/GenBank/DDBJ whole genome shotgun (WGS) entry which is preliminary data.</text>
</comment>